<evidence type="ECO:0000313" key="2">
    <source>
        <dbReference type="Proteomes" id="UP000034392"/>
    </source>
</evidence>
<name>A0A0F7KWY2_9SPHN</name>
<dbReference type="NCBIfam" id="TIGR04433">
    <property type="entry name" value="UrcA_uranyl"/>
    <property type="match status" value="1"/>
</dbReference>
<dbReference type="Proteomes" id="UP000034392">
    <property type="component" value="Chromosome"/>
</dbReference>
<gene>
    <name evidence="1" type="ORF">WYH_02278</name>
</gene>
<accession>A0A0F7KWY2</accession>
<proteinExistence type="predicted"/>
<dbReference type="InterPro" id="IPR030972">
    <property type="entry name" value="UrcA_uranyl"/>
</dbReference>
<dbReference type="AlphaFoldDB" id="A0A0F7KWY2"/>
<protein>
    <submittedName>
        <fullName evidence="1">Uncharacterized protein</fullName>
    </submittedName>
</protein>
<sequence length="100" mass="10795">MKTPTAILAAAAALTAATAITPAMAGQPTERVSYSDLNLTTQEGQDILQQRLNKAAWRVCMFDAKGQLQTAEHQNACYRQARKDVAVRVAEVIADHQRGG</sequence>
<organism evidence="1 2">
    <name type="scientific">Croceibacterium atlanticum</name>
    <dbReference type="NCBI Taxonomy" id="1267766"/>
    <lineage>
        <taxon>Bacteria</taxon>
        <taxon>Pseudomonadati</taxon>
        <taxon>Pseudomonadota</taxon>
        <taxon>Alphaproteobacteria</taxon>
        <taxon>Sphingomonadales</taxon>
        <taxon>Erythrobacteraceae</taxon>
        <taxon>Croceibacterium</taxon>
    </lineage>
</organism>
<reference evidence="1" key="1">
    <citation type="submission" date="2015-05" db="EMBL/GenBank/DDBJ databases">
        <title>The complete genome of Altererythrobacter atlanticus strain 26DY36.</title>
        <authorList>
            <person name="Wu Y.-H."/>
            <person name="Cheng H."/>
            <person name="Wu X.-W."/>
        </authorList>
    </citation>
    <scope>NUCLEOTIDE SEQUENCE [LARGE SCALE GENOMIC DNA]</scope>
    <source>
        <strain evidence="1">26DY36</strain>
    </source>
</reference>
<dbReference type="RefSeq" id="WP_046903896.1">
    <property type="nucleotide sequence ID" value="NZ_CP011452.2"/>
</dbReference>
<keyword evidence="2" id="KW-1185">Reference proteome</keyword>
<dbReference type="EMBL" id="CP011452">
    <property type="protein sequence ID" value="AKH43310.1"/>
    <property type="molecule type" value="Genomic_DNA"/>
</dbReference>
<dbReference type="STRING" id="1267766.WYH_02278"/>
<dbReference type="PATRIC" id="fig|1267766.3.peg.2305"/>
<evidence type="ECO:0000313" key="1">
    <source>
        <dbReference type="EMBL" id="AKH43310.1"/>
    </source>
</evidence>
<dbReference type="OrthoDB" id="7450905at2"/>
<dbReference type="KEGG" id="aay:WYH_02278"/>